<dbReference type="AlphaFoldDB" id="A0A9Q1IDT1"/>
<keyword evidence="2" id="KW-1185">Reference proteome</keyword>
<protein>
    <submittedName>
        <fullName evidence="1">Uncharacterized protein</fullName>
    </submittedName>
</protein>
<evidence type="ECO:0000313" key="2">
    <source>
        <dbReference type="Proteomes" id="UP001152622"/>
    </source>
</evidence>
<sequence>MITGLVSSEQTPDNCTFPRENTLFSFSWQWEGGTNTSRRWESDLHYAEISHNNQGETQHDMKLTSVYDELHLPRDPPAAVDC</sequence>
<proteinExistence type="predicted"/>
<organism evidence="1 2">
    <name type="scientific">Synaphobranchus kaupii</name>
    <name type="common">Kaup's arrowtooth eel</name>
    <dbReference type="NCBI Taxonomy" id="118154"/>
    <lineage>
        <taxon>Eukaryota</taxon>
        <taxon>Metazoa</taxon>
        <taxon>Chordata</taxon>
        <taxon>Craniata</taxon>
        <taxon>Vertebrata</taxon>
        <taxon>Euteleostomi</taxon>
        <taxon>Actinopterygii</taxon>
        <taxon>Neopterygii</taxon>
        <taxon>Teleostei</taxon>
        <taxon>Anguilliformes</taxon>
        <taxon>Synaphobranchidae</taxon>
        <taxon>Synaphobranchus</taxon>
    </lineage>
</organism>
<accession>A0A9Q1IDT1</accession>
<comment type="caution">
    <text evidence="1">The sequence shown here is derived from an EMBL/GenBank/DDBJ whole genome shotgun (WGS) entry which is preliminary data.</text>
</comment>
<gene>
    <name evidence="1" type="ORF">SKAU_G00393150</name>
</gene>
<name>A0A9Q1IDT1_SYNKA</name>
<dbReference type="EMBL" id="JAINUF010000020">
    <property type="protein sequence ID" value="KAJ8335972.1"/>
    <property type="molecule type" value="Genomic_DNA"/>
</dbReference>
<reference evidence="1" key="1">
    <citation type="journal article" date="2023" name="Science">
        <title>Genome structures resolve the early diversification of teleost fishes.</title>
        <authorList>
            <person name="Parey E."/>
            <person name="Louis A."/>
            <person name="Montfort J."/>
            <person name="Bouchez O."/>
            <person name="Roques C."/>
            <person name="Iampietro C."/>
            <person name="Lluch J."/>
            <person name="Castinel A."/>
            <person name="Donnadieu C."/>
            <person name="Desvignes T."/>
            <person name="Floi Bucao C."/>
            <person name="Jouanno E."/>
            <person name="Wen M."/>
            <person name="Mejri S."/>
            <person name="Dirks R."/>
            <person name="Jansen H."/>
            <person name="Henkel C."/>
            <person name="Chen W.J."/>
            <person name="Zahm M."/>
            <person name="Cabau C."/>
            <person name="Klopp C."/>
            <person name="Thompson A.W."/>
            <person name="Robinson-Rechavi M."/>
            <person name="Braasch I."/>
            <person name="Lecointre G."/>
            <person name="Bobe J."/>
            <person name="Postlethwait J.H."/>
            <person name="Berthelot C."/>
            <person name="Roest Crollius H."/>
            <person name="Guiguen Y."/>
        </authorList>
    </citation>
    <scope>NUCLEOTIDE SEQUENCE</scope>
    <source>
        <strain evidence="1">WJC10195</strain>
    </source>
</reference>
<evidence type="ECO:0000313" key="1">
    <source>
        <dbReference type="EMBL" id="KAJ8335972.1"/>
    </source>
</evidence>
<dbReference type="Proteomes" id="UP001152622">
    <property type="component" value="Chromosome 20"/>
</dbReference>